<dbReference type="NCBIfam" id="TIGR00254">
    <property type="entry name" value="GGDEF"/>
    <property type="match status" value="1"/>
</dbReference>
<dbReference type="FunFam" id="3.30.70.270:FF:000001">
    <property type="entry name" value="Diguanylate cyclase domain protein"/>
    <property type="match status" value="1"/>
</dbReference>
<keyword evidence="3" id="KW-0812">Transmembrane</keyword>
<keyword evidence="6" id="KW-1185">Reference proteome</keyword>
<dbReference type="InterPro" id="IPR050469">
    <property type="entry name" value="Diguanylate_Cyclase"/>
</dbReference>
<evidence type="ECO:0000313" key="5">
    <source>
        <dbReference type="EMBL" id="KJU84023.1"/>
    </source>
</evidence>
<dbReference type="PANTHER" id="PTHR45138:SF9">
    <property type="entry name" value="DIGUANYLATE CYCLASE DGCM-RELATED"/>
    <property type="match status" value="1"/>
</dbReference>
<dbReference type="InterPro" id="IPR043128">
    <property type="entry name" value="Rev_trsase/Diguanyl_cyclase"/>
</dbReference>
<evidence type="ECO:0000259" key="4">
    <source>
        <dbReference type="PROSITE" id="PS50887"/>
    </source>
</evidence>
<dbReference type="PANTHER" id="PTHR45138">
    <property type="entry name" value="REGULATORY COMPONENTS OF SENSORY TRANSDUCTION SYSTEM"/>
    <property type="match status" value="1"/>
</dbReference>
<dbReference type="InterPro" id="IPR000160">
    <property type="entry name" value="GGDEF_dom"/>
</dbReference>
<feature type="transmembrane region" description="Helical" evidence="3">
    <location>
        <begin position="177"/>
        <end position="198"/>
    </location>
</feature>
<dbReference type="PROSITE" id="PS50887">
    <property type="entry name" value="GGDEF"/>
    <property type="match status" value="1"/>
</dbReference>
<evidence type="ECO:0000256" key="3">
    <source>
        <dbReference type="SAM" id="Phobius"/>
    </source>
</evidence>
<feature type="transmembrane region" description="Helical" evidence="3">
    <location>
        <begin position="6"/>
        <end position="24"/>
    </location>
</feature>
<reference evidence="5 6" key="1">
    <citation type="submission" date="2015-02" db="EMBL/GenBank/DDBJ databases">
        <title>Single-cell genomics of uncultivated deep-branching MTB reveals a conserved set of magnetosome genes.</title>
        <authorList>
            <person name="Kolinko S."/>
            <person name="Richter M."/>
            <person name="Glockner F.O."/>
            <person name="Brachmann A."/>
            <person name="Schuler D."/>
        </authorList>
    </citation>
    <scope>NUCLEOTIDE SEQUENCE [LARGE SCALE GENOMIC DNA]</scope>
    <source>
        <strain evidence="5">TM-1</strain>
    </source>
</reference>
<gene>
    <name evidence="5" type="ORF">MBAV_003782</name>
</gene>
<dbReference type="Gene3D" id="3.30.70.270">
    <property type="match status" value="1"/>
</dbReference>
<dbReference type="EMBL" id="LACI01001644">
    <property type="protein sequence ID" value="KJU84023.1"/>
    <property type="molecule type" value="Genomic_DNA"/>
</dbReference>
<comment type="catalytic activity">
    <reaction evidence="2">
        <text>2 GTP = 3',3'-c-di-GMP + 2 diphosphate</text>
        <dbReference type="Rhea" id="RHEA:24898"/>
        <dbReference type="ChEBI" id="CHEBI:33019"/>
        <dbReference type="ChEBI" id="CHEBI:37565"/>
        <dbReference type="ChEBI" id="CHEBI:58805"/>
        <dbReference type="EC" id="2.7.7.65"/>
    </reaction>
</comment>
<name>A0A0F3GTK5_9BACT</name>
<evidence type="ECO:0000256" key="2">
    <source>
        <dbReference type="ARBA" id="ARBA00034247"/>
    </source>
</evidence>
<protein>
    <recommendedName>
        <fullName evidence="1">diguanylate cyclase</fullName>
        <ecNumber evidence="1">2.7.7.65</ecNumber>
    </recommendedName>
</protein>
<dbReference type="InterPro" id="IPR029787">
    <property type="entry name" value="Nucleotide_cyclase"/>
</dbReference>
<dbReference type="CDD" id="cd01949">
    <property type="entry name" value="GGDEF"/>
    <property type="match status" value="1"/>
</dbReference>
<dbReference type="GO" id="GO:0005886">
    <property type="term" value="C:plasma membrane"/>
    <property type="evidence" value="ECO:0007669"/>
    <property type="project" value="TreeGrafter"/>
</dbReference>
<keyword evidence="3" id="KW-0472">Membrane</keyword>
<dbReference type="GO" id="GO:0052621">
    <property type="term" value="F:diguanylate cyclase activity"/>
    <property type="evidence" value="ECO:0007669"/>
    <property type="project" value="UniProtKB-EC"/>
</dbReference>
<dbReference type="Pfam" id="PF00990">
    <property type="entry name" value="GGDEF"/>
    <property type="match status" value="1"/>
</dbReference>
<dbReference type="Gene3D" id="3.30.450.290">
    <property type="match status" value="1"/>
</dbReference>
<evidence type="ECO:0000256" key="1">
    <source>
        <dbReference type="ARBA" id="ARBA00012528"/>
    </source>
</evidence>
<dbReference type="SUPFAM" id="SSF55073">
    <property type="entry name" value="Nucleotide cyclase"/>
    <property type="match status" value="1"/>
</dbReference>
<dbReference type="AlphaFoldDB" id="A0A0F3GTK5"/>
<dbReference type="SUPFAM" id="SSF55781">
    <property type="entry name" value="GAF domain-like"/>
    <property type="match status" value="1"/>
</dbReference>
<keyword evidence="3" id="KW-1133">Transmembrane helix</keyword>
<dbReference type="EC" id="2.7.7.65" evidence="1"/>
<accession>A0A0F3GTK5</accession>
<proteinExistence type="predicted"/>
<feature type="domain" description="GGDEF" evidence="4">
    <location>
        <begin position="394"/>
        <end position="527"/>
    </location>
</feature>
<sequence>MLVAIVNLLLLCSLIAVASVLILLPKAMLKNTQQMTHALSDTLLMTLRHLMMTHEQDAMQSIFDTLSKEEDTISAAFIINDKGRVVYSTDRTKVGITLDRFNEDSCIICHKSKDTPPSQKTQIVSNARGEKVSRNVSIILNDPPCHGCHAKETTINGKIIIDRPLKHTESIIRRVEVIVFALGLVCLVIVILSLTRVINKYIFEILKQNHEITLLYSLMERLSKTIDVEELKVIAIDIIRETVKADMVIIVLPRQNRQYRAYTKDLGKDRLVRVNLQQNEQLTAMINKWYDGTLSDFRMSRDKREIYMNISRAGAASGEKDKVFAFFVCQKFVGGFDTEMQGIVAAISKHIEIAFENAWLYNLAITDELSGLYTQRHFRHIIEREFDKLGLYNNGITLLMIDIDNFKKVNDTYGHVVGDMVIEGVATCIRSAIRDNDMPFRYGGEEFAIVLSATDIERGYIIAERIREEVEGAVFEDGTVSIKVTISVGVANCPKNADNVRGLIVKADNALYEAKRFGKNVVIKAESVITNTADDAN</sequence>
<dbReference type="GO" id="GO:0043709">
    <property type="term" value="P:cell adhesion involved in single-species biofilm formation"/>
    <property type="evidence" value="ECO:0007669"/>
    <property type="project" value="TreeGrafter"/>
</dbReference>
<comment type="caution">
    <text evidence="5">The sequence shown here is derived from an EMBL/GenBank/DDBJ whole genome shotgun (WGS) entry which is preliminary data.</text>
</comment>
<organism evidence="5 6">
    <name type="scientific">Candidatus Magnetobacterium bavaricum</name>
    <dbReference type="NCBI Taxonomy" id="29290"/>
    <lineage>
        <taxon>Bacteria</taxon>
        <taxon>Pseudomonadati</taxon>
        <taxon>Nitrospirota</taxon>
        <taxon>Thermodesulfovibrionia</taxon>
        <taxon>Thermodesulfovibrionales</taxon>
        <taxon>Candidatus Magnetobacteriaceae</taxon>
        <taxon>Candidatus Magnetobacterium</taxon>
    </lineage>
</organism>
<dbReference type="Proteomes" id="UP000033423">
    <property type="component" value="Unassembled WGS sequence"/>
</dbReference>
<dbReference type="GO" id="GO:1902201">
    <property type="term" value="P:negative regulation of bacterial-type flagellum-dependent cell motility"/>
    <property type="evidence" value="ECO:0007669"/>
    <property type="project" value="TreeGrafter"/>
</dbReference>
<dbReference type="SMART" id="SM00267">
    <property type="entry name" value="GGDEF"/>
    <property type="match status" value="1"/>
</dbReference>
<evidence type="ECO:0000313" key="6">
    <source>
        <dbReference type="Proteomes" id="UP000033423"/>
    </source>
</evidence>